<dbReference type="AlphaFoldDB" id="R9GX50"/>
<dbReference type="EMBL" id="AQPN01000022">
    <property type="protein sequence ID" value="EOR96218.1"/>
    <property type="molecule type" value="Genomic_DNA"/>
</dbReference>
<keyword evidence="8" id="KW-1185">Reference proteome</keyword>
<feature type="transmembrane region" description="Helical" evidence="6">
    <location>
        <begin position="159"/>
        <end position="184"/>
    </location>
</feature>
<dbReference type="PANTHER" id="PTHR13353:SF5">
    <property type="entry name" value="TRANSMEMBRANE PROTEIN 19"/>
    <property type="match status" value="1"/>
</dbReference>
<sequence length="224" mass="24050">MLGMYFSVSTKKLTVGASLTGGIIGLLLFAGIGYGGLLTMASFFIIAVIATAWKLKEKVLAGLSETNKGRRSAFQVLANAGVPAFIAIFAFFYPSNQFMWEVMLASSFAAATSDTVSSELGNVYGKNYYHIITWKKDLRGENGVVSLEGTLAGIAGSTFISLIYAVCFGFSAYVFLILIAGFLGNIVDSILGATLERRFILNNNMVNFLNTLFAALIAGVFLYN</sequence>
<dbReference type="Proteomes" id="UP000014174">
    <property type="component" value="Unassembled WGS sequence"/>
</dbReference>
<comment type="subcellular location">
    <subcellularLocation>
        <location evidence="1">Membrane</location>
        <topology evidence="1">Multi-pass membrane protein</topology>
    </subcellularLocation>
</comment>
<evidence type="ECO:0000256" key="6">
    <source>
        <dbReference type="SAM" id="Phobius"/>
    </source>
</evidence>
<gene>
    <name evidence="7" type="ORF">ADIARSV_0623</name>
</gene>
<evidence type="ECO:0000256" key="2">
    <source>
        <dbReference type="ARBA" id="ARBA00009012"/>
    </source>
</evidence>
<keyword evidence="5 6" id="KW-0472">Membrane</keyword>
<organism evidence="7 8">
    <name type="scientific">Arcticibacter svalbardensis MN12-7</name>
    <dbReference type="NCBI Taxonomy" id="1150600"/>
    <lineage>
        <taxon>Bacteria</taxon>
        <taxon>Pseudomonadati</taxon>
        <taxon>Bacteroidota</taxon>
        <taxon>Sphingobacteriia</taxon>
        <taxon>Sphingobacteriales</taxon>
        <taxon>Sphingobacteriaceae</taxon>
        <taxon>Arcticibacter</taxon>
    </lineage>
</organism>
<dbReference type="Pfam" id="PF01940">
    <property type="entry name" value="DUF92"/>
    <property type="match status" value="1"/>
</dbReference>
<dbReference type="PATRIC" id="fig|1150600.3.peg.613"/>
<feature type="transmembrane region" description="Helical" evidence="6">
    <location>
        <begin position="205"/>
        <end position="223"/>
    </location>
</feature>
<dbReference type="GO" id="GO:0016020">
    <property type="term" value="C:membrane"/>
    <property type="evidence" value="ECO:0007669"/>
    <property type="project" value="UniProtKB-SubCell"/>
</dbReference>
<protein>
    <submittedName>
        <fullName evidence="7">Putative membrane protein</fullName>
    </submittedName>
</protein>
<keyword evidence="4 6" id="KW-1133">Transmembrane helix</keyword>
<accession>R9GX50</accession>
<name>R9GX50_9SPHI</name>
<evidence type="ECO:0000313" key="7">
    <source>
        <dbReference type="EMBL" id="EOR96218.1"/>
    </source>
</evidence>
<evidence type="ECO:0000256" key="5">
    <source>
        <dbReference type="ARBA" id="ARBA00023136"/>
    </source>
</evidence>
<comment type="caution">
    <text evidence="7">The sequence shown here is derived from an EMBL/GenBank/DDBJ whole genome shotgun (WGS) entry which is preliminary data.</text>
</comment>
<evidence type="ECO:0000256" key="3">
    <source>
        <dbReference type="ARBA" id="ARBA00022692"/>
    </source>
</evidence>
<proteinExistence type="inferred from homology"/>
<dbReference type="PANTHER" id="PTHR13353">
    <property type="entry name" value="TRANSMEMBRANE PROTEIN 19"/>
    <property type="match status" value="1"/>
</dbReference>
<evidence type="ECO:0000313" key="8">
    <source>
        <dbReference type="Proteomes" id="UP000014174"/>
    </source>
</evidence>
<feature type="transmembrane region" description="Helical" evidence="6">
    <location>
        <begin position="76"/>
        <end position="93"/>
    </location>
</feature>
<comment type="similarity">
    <text evidence="2">Belongs to the TMEM19 family.</text>
</comment>
<dbReference type="eggNOG" id="COG1836">
    <property type="taxonomic scope" value="Bacteria"/>
</dbReference>
<evidence type="ECO:0000256" key="4">
    <source>
        <dbReference type="ARBA" id="ARBA00022989"/>
    </source>
</evidence>
<dbReference type="InterPro" id="IPR002794">
    <property type="entry name" value="DUF92_TMEM19"/>
</dbReference>
<reference evidence="7 8" key="1">
    <citation type="journal article" date="2013" name="Genome Announc.">
        <title>Draft Genome Sequence of Arcticibacter svalbardensis Strain MN12-7T, a Member of the Family Sphingobacteriaceae Isolated from an Arctic Soil Sample.</title>
        <authorList>
            <person name="Shivaji S."/>
            <person name="Ara S."/>
            <person name="Prasad S."/>
            <person name="Manasa B.P."/>
            <person name="Begum Z."/>
            <person name="Singh A."/>
            <person name="Kumar Pinnaka A."/>
        </authorList>
    </citation>
    <scope>NUCLEOTIDE SEQUENCE [LARGE SCALE GENOMIC DNA]</scope>
    <source>
        <strain evidence="7 8">MN12-7</strain>
    </source>
</reference>
<keyword evidence="3 6" id="KW-0812">Transmembrane</keyword>
<feature type="transmembrane region" description="Helical" evidence="6">
    <location>
        <begin position="12"/>
        <end position="32"/>
    </location>
</feature>
<evidence type="ECO:0000256" key="1">
    <source>
        <dbReference type="ARBA" id="ARBA00004141"/>
    </source>
</evidence>